<dbReference type="Proteomes" id="UP000255231">
    <property type="component" value="Unassembled WGS sequence"/>
</dbReference>
<dbReference type="OrthoDB" id="2972467at2"/>
<dbReference type="InterPro" id="IPR032871">
    <property type="entry name" value="AHH_dom_containing"/>
</dbReference>
<dbReference type="RefSeq" id="WP_076560871.1">
    <property type="nucleotide sequence ID" value="NZ_CP033929.1"/>
</dbReference>
<evidence type="ECO:0000313" key="2">
    <source>
        <dbReference type="EMBL" id="SUX41426.1"/>
    </source>
</evidence>
<dbReference type="Proteomes" id="UP000185725">
    <property type="component" value="Unassembled WGS sequence"/>
</dbReference>
<reference evidence="1 3" key="1">
    <citation type="submission" date="2017-01" db="EMBL/GenBank/DDBJ databases">
        <authorList>
            <person name="Varghese N."/>
            <person name="Submissions S."/>
        </authorList>
    </citation>
    <scope>NUCLEOTIDE SEQUENCE [LARGE SCALE GENOMIC DNA]</scope>
    <source>
        <strain evidence="1 3">ATCC 27950</strain>
    </source>
</reference>
<dbReference type="Pfam" id="PF14412">
    <property type="entry name" value="AHH"/>
    <property type="match status" value="1"/>
</dbReference>
<dbReference type="EMBL" id="UFVS01000001">
    <property type="protein sequence ID" value="SUX41426.1"/>
    <property type="molecule type" value="Genomic_DNA"/>
</dbReference>
<reference evidence="2 4" key="2">
    <citation type="submission" date="2018-06" db="EMBL/GenBank/DDBJ databases">
        <authorList>
            <consortium name="Pathogen Informatics"/>
            <person name="Doyle S."/>
        </authorList>
    </citation>
    <scope>NUCLEOTIDE SEQUENCE [LARGE SCALE GENOMIC DNA]</scope>
    <source>
        <strain evidence="2 4">NCTC13560</strain>
    </source>
</reference>
<proteinExistence type="predicted"/>
<keyword evidence="3" id="KW-1185">Reference proteome</keyword>
<name>A0A381F4E7_9FLAO</name>
<protein>
    <submittedName>
        <fullName evidence="1">A nuclease family of the HNH/ENDO VII superfamily with conserved AHH</fullName>
    </submittedName>
</protein>
<dbReference type="AlphaFoldDB" id="A0A381F4E7"/>
<accession>A0A381F4E7</accession>
<dbReference type="GeneID" id="303674994"/>
<gene>
    <name evidence="2" type="ORF">NCTC13560_00223</name>
    <name evidence="1" type="ORF">SAMN05421682_106217</name>
</gene>
<sequence>MAKEFEQAHHLIPIELITNEKVGKFIQKAIEGGFEFNGKINAKWLKQFSSKFEHLKNGVHASHPQYTKGVEDMIGSILLTSGKGIDEITESQAKMMLEKIASQVLKKIEENPTIKINELF</sequence>
<evidence type="ECO:0000313" key="3">
    <source>
        <dbReference type="Proteomes" id="UP000185725"/>
    </source>
</evidence>
<organism evidence="2 4">
    <name type="scientific">Chryseobacterium indoltheticum</name>
    <dbReference type="NCBI Taxonomy" id="254"/>
    <lineage>
        <taxon>Bacteria</taxon>
        <taxon>Pseudomonadati</taxon>
        <taxon>Bacteroidota</taxon>
        <taxon>Flavobacteriia</taxon>
        <taxon>Flavobacteriales</taxon>
        <taxon>Weeksellaceae</taxon>
        <taxon>Chryseobacterium group</taxon>
        <taxon>Chryseobacterium</taxon>
    </lineage>
</organism>
<evidence type="ECO:0000313" key="4">
    <source>
        <dbReference type="Proteomes" id="UP000255231"/>
    </source>
</evidence>
<evidence type="ECO:0000313" key="1">
    <source>
        <dbReference type="EMBL" id="SIQ60526.1"/>
    </source>
</evidence>
<dbReference type="EMBL" id="FTMF01000006">
    <property type="protein sequence ID" value="SIQ60526.1"/>
    <property type="molecule type" value="Genomic_DNA"/>
</dbReference>